<evidence type="ECO:0000259" key="4">
    <source>
        <dbReference type="PROSITE" id="PS51671"/>
    </source>
</evidence>
<evidence type="ECO:0000259" key="3">
    <source>
        <dbReference type="PROSITE" id="PS51371"/>
    </source>
</evidence>
<dbReference type="InterPro" id="IPR045865">
    <property type="entry name" value="ACT-like_dom_sf"/>
</dbReference>
<feature type="domain" description="ACT" evidence="4">
    <location>
        <begin position="144"/>
        <end position="214"/>
    </location>
</feature>
<dbReference type="AlphaFoldDB" id="A0A6G7WGJ8"/>
<dbReference type="PROSITE" id="PS51671">
    <property type="entry name" value="ACT"/>
    <property type="match status" value="1"/>
</dbReference>
<evidence type="ECO:0000256" key="2">
    <source>
        <dbReference type="PROSITE-ProRule" id="PRU00703"/>
    </source>
</evidence>
<feature type="domain" description="CBS" evidence="3">
    <location>
        <begin position="81"/>
        <end position="137"/>
    </location>
</feature>
<dbReference type="PROSITE" id="PS51371">
    <property type="entry name" value="CBS"/>
    <property type="match status" value="2"/>
</dbReference>
<evidence type="ECO:0000313" key="6">
    <source>
        <dbReference type="Proteomes" id="UP000501830"/>
    </source>
</evidence>
<dbReference type="CDD" id="cd04584">
    <property type="entry name" value="CBS_pair_AcuB_like"/>
    <property type="match status" value="1"/>
</dbReference>
<feature type="domain" description="CBS" evidence="3">
    <location>
        <begin position="7"/>
        <end position="65"/>
    </location>
</feature>
<organism evidence="5 6">
    <name type="scientific">Jeotgalibaca porci</name>
    <dbReference type="NCBI Taxonomy" id="1868793"/>
    <lineage>
        <taxon>Bacteria</taxon>
        <taxon>Bacillati</taxon>
        <taxon>Bacillota</taxon>
        <taxon>Bacilli</taxon>
        <taxon>Lactobacillales</taxon>
        <taxon>Carnobacteriaceae</taxon>
        <taxon>Jeotgalibaca</taxon>
    </lineage>
</organism>
<dbReference type="KEGG" id="jpo:G7058_04690"/>
<dbReference type="PANTHER" id="PTHR43080:SF2">
    <property type="entry name" value="CBS DOMAIN-CONTAINING PROTEIN"/>
    <property type="match status" value="1"/>
</dbReference>
<dbReference type="PANTHER" id="PTHR43080">
    <property type="entry name" value="CBS DOMAIN-CONTAINING PROTEIN CBSX3, MITOCHONDRIAL"/>
    <property type="match status" value="1"/>
</dbReference>
<proteinExistence type="predicted"/>
<reference evidence="5 6" key="1">
    <citation type="journal article" date="2017" name="Int. J. Syst. Evol. Microbiol.">
        <title>Jeotgalibaca porci sp. nov. and Jeotgalibaca arthritidis sp. nov., isolated from pigs, and emended description of the genus Jeotgalibaca.</title>
        <authorList>
            <person name="Zamora L."/>
            <person name="Perez-Sancho M."/>
            <person name="Dominguez L."/>
            <person name="Fernandez-Garayzabal J.F."/>
            <person name="Vela A.I."/>
        </authorList>
    </citation>
    <scope>NUCLEOTIDE SEQUENCE [LARGE SCALE GENOMIC DNA]</scope>
    <source>
        <strain evidence="5 6">CCUG 69148</strain>
    </source>
</reference>
<dbReference type="SUPFAM" id="SSF55021">
    <property type="entry name" value="ACT-like"/>
    <property type="match status" value="1"/>
</dbReference>
<dbReference type="RefSeq" id="WP_166062470.1">
    <property type="nucleotide sequence ID" value="NZ_CP049889.1"/>
</dbReference>
<dbReference type="SMART" id="SM00116">
    <property type="entry name" value="CBS"/>
    <property type="match status" value="2"/>
</dbReference>
<dbReference type="Proteomes" id="UP000501830">
    <property type="component" value="Chromosome"/>
</dbReference>
<dbReference type="InterPro" id="IPR051257">
    <property type="entry name" value="Diverse_CBS-Domain"/>
</dbReference>
<dbReference type="InterPro" id="IPR002912">
    <property type="entry name" value="ACT_dom"/>
</dbReference>
<dbReference type="Gene3D" id="3.10.580.10">
    <property type="entry name" value="CBS-domain"/>
    <property type="match status" value="1"/>
</dbReference>
<accession>A0A6G7WGJ8</accession>
<dbReference type="InterPro" id="IPR046342">
    <property type="entry name" value="CBS_dom_sf"/>
</dbReference>
<protein>
    <submittedName>
        <fullName evidence="5">CBS domain-containing protein</fullName>
    </submittedName>
</protein>
<keyword evidence="6" id="KW-1185">Reference proteome</keyword>
<dbReference type="GeneID" id="94552565"/>
<dbReference type="SUPFAM" id="SSF54631">
    <property type="entry name" value="CBS-domain pair"/>
    <property type="match status" value="1"/>
</dbReference>
<dbReference type="EMBL" id="CP049889">
    <property type="protein sequence ID" value="QIK51415.1"/>
    <property type="molecule type" value="Genomic_DNA"/>
</dbReference>
<sequence>MDVNSYMSKDLVTIEAGTKILDALDLMKKHNIHRLPVVEGDRMIGLVTEGIISRNTPSTMTSLDMREVTYLLNRTSANDIMEKNVITINKEALLEEAAVNMRKNAIGVLPVVEGDNKLVGIITEKDIMDAFVDVLGFYTPGVRLVINVPEDRKGVLEEITDFFAEAEISIQQIAVYRKDHIQIVIQVDSDDVTGIQKNLEAQGYNVESIMYKDNQ</sequence>
<dbReference type="Pfam" id="PF00571">
    <property type="entry name" value="CBS"/>
    <property type="match status" value="2"/>
</dbReference>
<evidence type="ECO:0000256" key="1">
    <source>
        <dbReference type="ARBA" id="ARBA00023122"/>
    </source>
</evidence>
<evidence type="ECO:0000313" key="5">
    <source>
        <dbReference type="EMBL" id="QIK51415.1"/>
    </source>
</evidence>
<dbReference type="InterPro" id="IPR000644">
    <property type="entry name" value="CBS_dom"/>
</dbReference>
<keyword evidence="1 2" id="KW-0129">CBS domain</keyword>
<name>A0A6G7WGJ8_9LACT</name>
<dbReference type="Pfam" id="PF01842">
    <property type="entry name" value="ACT"/>
    <property type="match status" value="1"/>
</dbReference>
<gene>
    <name evidence="5" type="ORF">G7058_04690</name>
</gene>